<gene>
    <name evidence="1" type="ORF">GP954_07985</name>
</gene>
<dbReference type="EMBL" id="WTRN01000079">
    <property type="protein sequence ID" value="MWT85107.1"/>
    <property type="molecule type" value="Genomic_DNA"/>
</dbReference>
<accession>A0A6L7C975</accession>
<proteinExistence type="predicted"/>
<dbReference type="AlphaFoldDB" id="A0A6L7C975"/>
<organism evidence="1 2">
    <name type="scientific">Escherichia coli</name>
    <dbReference type="NCBI Taxonomy" id="562"/>
    <lineage>
        <taxon>Bacteria</taxon>
        <taxon>Pseudomonadati</taxon>
        <taxon>Pseudomonadota</taxon>
        <taxon>Gammaproteobacteria</taxon>
        <taxon>Enterobacterales</taxon>
        <taxon>Enterobacteriaceae</taxon>
        <taxon>Escherichia</taxon>
    </lineage>
</organism>
<dbReference type="Proteomes" id="UP000480485">
    <property type="component" value="Unassembled WGS sequence"/>
</dbReference>
<evidence type="ECO:0000313" key="1">
    <source>
        <dbReference type="EMBL" id="MWT85107.1"/>
    </source>
</evidence>
<comment type="caution">
    <text evidence="1">The sequence shown here is derived from an EMBL/GenBank/DDBJ whole genome shotgun (WGS) entry which is preliminary data.</text>
</comment>
<sequence length="167" mass="19633">MQYTGTLASILEAHTKENYLPNKKFDINVISKWKDCLDESEVWAIDRQQLRTCQHNLEFHREKEWAEWEKIIPPLLDKINQFFLISKPGQPVTLINGQNKTVDELIAFSIYLQQQTEEIKAVRKLLLSQMREEFIELTSFEPVTIFSLLKSIKKSVLQFFCISALKN</sequence>
<evidence type="ECO:0000313" key="2">
    <source>
        <dbReference type="Proteomes" id="UP000480485"/>
    </source>
</evidence>
<protein>
    <submittedName>
        <fullName evidence="1">Uncharacterized protein</fullName>
    </submittedName>
</protein>
<name>A0A6L7C975_ECOLX</name>
<reference evidence="1 2" key="1">
    <citation type="submission" date="2019-12" db="EMBL/GenBank/DDBJ databases">
        <title>Enteriobacteria Tanzani isolates_8377-8380.</title>
        <authorList>
            <person name="Subbiah M."/>
            <person name="Call D."/>
        </authorList>
    </citation>
    <scope>NUCLEOTIDE SEQUENCE [LARGE SCALE GENOMIC DNA]</scope>
    <source>
        <strain evidence="1 2">8378wC7</strain>
    </source>
</reference>